<protein>
    <submittedName>
        <fullName evidence="2">Uncharacterized protein</fullName>
    </submittedName>
</protein>
<dbReference type="EMBL" id="GL883107">
    <property type="protein sequence ID" value="EGG06615.1"/>
    <property type="molecule type" value="Genomic_DNA"/>
</dbReference>
<dbReference type="AlphaFoldDB" id="F4RLW9"/>
<name>F4RLW9_MELLP</name>
<dbReference type="RefSeq" id="XP_007410055.1">
    <property type="nucleotide sequence ID" value="XM_007409993.1"/>
</dbReference>
<feature type="region of interest" description="Disordered" evidence="1">
    <location>
        <begin position="1"/>
        <end position="230"/>
    </location>
</feature>
<keyword evidence="3" id="KW-1185">Reference proteome</keyword>
<feature type="compositionally biased region" description="Basic and acidic residues" evidence="1">
    <location>
        <begin position="12"/>
        <end position="57"/>
    </location>
</feature>
<organism evidence="3">
    <name type="scientific">Melampsora larici-populina (strain 98AG31 / pathotype 3-4-7)</name>
    <name type="common">Poplar leaf rust fungus</name>
    <dbReference type="NCBI Taxonomy" id="747676"/>
    <lineage>
        <taxon>Eukaryota</taxon>
        <taxon>Fungi</taxon>
        <taxon>Dikarya</taxon>
        <taxon>Basidiomycota</taxon>
        <taxon>Pucciniomycotina</taxon>
        <taxon>Pucciniomycetes</taxon>
        <taxon>Pucciniales</taxon>
        <taxon>Melampsoraceae</taxon>
        <taxon>Melampsora</taxon>
    </lineage>
</organism>
<evidence type="ECO:0000256" key="1">
    <source>
        <dbReference type="SAM" id="MobiDB-lite"/>
    </source>
</evidence>
<proteinExistence type="predicted"/>
<evidence type="ECO:0000313" key="3">
    <source>
        <dbReference type="Proteomes" id="UP000001072"/>
    </source>
</evidence>
<accession>F4RLW9</accession>
<feature type="compositionally biased region" description="Basic and acidic residues" evidence="1">
    <location>
        <begin position="204"/>
        <end position="217"/>
    </location>
</feature>
<dbReference type="VEuPathDB" id="FungiDB:MELLADRAFT_106560"/>
<feature type="compositionally biased region" description="Basic and acidic residues" evidence="1">
    <location>
        <begin position="179"/>
        <end position="192"/>
    </location>
</feature>
<reference evidence="3" key="1">
    <citation type="journal article" date="2011" name="Proc. Natl. Acad. Sci. U.S.A.">
        <title>Obligate biotrophy features unraveled by the genomic analysis of rust fungi.</title>
        <authorList>
            <person name="Duplessis S."/>
            <person name="Cuomo C.A."/>
            <person name="Lin Y.-C."/>
            <person name="Aerts A."/>
            <person name="Tisserant E."/>
            <person name="Veneault-Fourrey C."/>
            <person name="Joly D.L."/>
            <person name="Hacquard S."/>
            <person name="Amselem J."/>
            <person name="Cantarel B.L."/>
            <person name="Chiu R."/>
            <person name="Coutinho P.M."/>
            <person name="Feau N."/>
            <person name="Field M."/>
            <person name="Frey P."/>
            <person name="Gelhaye E."/>
            <person name="Goldberg J."/>
            <person name="Grabherr M.G."/>
            <person name="Kodira C.D."/>
            <person name="Kohler A."/>
            <person name="Kuees U."/>
            <person name="Lindquist E.A."/>
            <person name="Lucas S.M."/>
            <person name="Mago R."/>
            <person name="Mauceli E."/>
            <person name="Morin E."/>
            <person name="Murat C."/>
            <person name="Pangilinan J.L."/>
            <person name="Park R."/>
            <person name="Pearson M."/>
            <person name="Quesneville H."/>
            <person name="Rouhier N."/>
            <person name="Sakthikumar S."/>
            <person name="Salamov A.A."/>
            <person name="Schmutz J."/>
            <person name="Selles B."/>
            <person name="Shapiro H."/>
            <person name="Tanguay P."/>
            <person name="Tuskan G.A."/>
            <person name="Henrissat B."/>
            <person name="Van de Peer Y."/>
            <person name="Rouze P."/>
            <person name="Ellis J.G."/>
            <person name="Dodds P.N."/>
            <person name="Schein J.E."/>
            <person name="Zhong S."/>
            <person name="Hamelin R.C."/>
            <person name="Grigoriev I.V."/>
            <person name="Szabo L.J."/>
            <person name="Martin F."/>
        </authorList>
    </citation>
    <scope>NUCLEOTIDE SEQUENCE [LARGE SCALE GENOMIC DNA]</scope>
    <source>
        <strain evidence="3">98AG31 / pathotype 3-4-7</strain>
    </source>
</reference>
<evidence type="ECO:0000313" key="2">
    <source>
        <dbReference type="EMBL" id="EGG06615.1"/>
    </source>
</evidence>
<sequence length="230" mass="25310">MDSEEFQNQIDEALRREGTEGKGKEVEKSEEEREDGAGETRRNQDDQHTEESQKVDENPPETTPAILKSVPTRQSKRKAAPPKPFPPPATSTSKLISPIKIKKVKPNEEASKSKISKATKTGSNKPSASNKPAADDTQAAKPQAAKPSRPPPVEQQIEYDQQVGSSSEKEDDQQVRSGRLWEDTKRSDERPAMRTVGGITLGDPVERNASEGDEKKMNPNMSHKTKGGKT</sequence>
<dbReference type="KEGG" id="mlr:MELLADRAFT_106560"/>
<dbReference type="HOGENOM" id="CLU_082789_0_0_1"/>
<gene>
    <name evidence="2" type="ORF">MELLADRAFT_106560</name>
</gene>
<feature type="compositionally biased region" description="Polar residues" evidence="1">
    <location>
        <begin position="1"/>
        <end position="10"/>
    </location>
</feature>
<dbReference type="GeneID" id="18922920"/>
<dbReference type="InParanoid" id="F4RLW9"/>
<dbReference type="Proteomes" id="UP000001072">
    <property type="component" value="Unassembled WGS sequence"/>
</dbReference>